<name>A0A0J7JC55_9GAMM</name>
<comment type="caution">
    <text evidence="1">The sequence shown here is derived from an EMBL/GenBank/DDBJ whole genome shotgun (WGS) entry which is preliminary data.</text>
</comment>
<protein>
    <submittedName>
        <fullName evidence="1">Uncharacterized protein</fullName>
    </submittedName>
</protein>
<dbReference type="PATRIC" id="fig|1658765.3.peg.1601"/>
<evidence type="ECO:0000313" key="2">
    <source>
        <dbReference type="Proteomes" id="UP000036102"/>
    </source>
</evidence>
<dbReference type="STRING" id="1658765.Msub_11610"/>
<dbReference type="RefSeq" id="WP_048495502.1">
    <property type="nucleotide sequence ID" value="NZ_LFBU01000001.1"/>
</dbReference>
<evidence type="ECO:0000313" key="1">
    <source>
        <dbReference type="EMBL" id="KMQ75406.1"/>
    </source>
</evidence>
<sequence>MQKIDMANASPISGGMHLLTPEQAKQWVAEFAEDYTPAVPEGAHPQEGEPYHWENQPYYHKTRFGKLIKQQAVEDPDDCRCLVLQDDVGVMLDLAQHQDDVVGWLDEWAESGEEPCTRARMRRNMAA</sequence>
<organism evidence="1 2">
    <name type="scientific">Marinobacter subterrani</name>
    <dbReference type="NCBI Taxonomy" id="1658765"/>
    <lineage>
        <taxon>Bacteria</taxon>
        <taxon>Pseudomonadati</taxon>
        <taxon>Pseudomonadota</taxon>
        <taxon>Gammaproteobacteria</taxon>
        <taxon>Pseudomonadales</taxon>
        <taxon>Marinobacteraceae</taxon>
        <taxon>Marinobacter</taxon>
    </lineage>
</organism>
<proteinExistence type="predicted"/>
<dbReference type="Proteomes" id="UP000036102">
    <property type="component" value="Unassembled WGS sequence"/>
</dbReference>
<keyword evidence="2" id="KW-1185">Reference proteome</keyword>
<dbReference type="OrthoDB" id="6339140at2"/>
<dbReference type="AlphaFoldDB" id="A0A0J7JC55"/>
<reference evidence="1 2" key="1">
    <citation type="submission" date="2015-06" db="EMBL/GenBank/DDBJ databases">
        <title>Marinobacter subterrani, a genetically tractable neutrophilic iron-oxidizing strain isolated from the Soudan Iron Mine.</title>
        <authorList>
            <person name="Bonis B.M."/>
            <person name="Gralnick J.A."/>
        </authorList>
    </citation>
    <scope>NUCLEOTIDE SEQUENCE [LARGE SCALE GENOMIC DNA]</scope>
    <source>
        <strain evidence="1 2">JG233</strain>
    </source>
</reference>
<dbReference type="EMBL" id="LFBU01000001">
    <property type="protein sequence ID" value="KMQ75406.1"/>
    <property type="molecule type" value="Genomic_DNA"/>
</dbReference>
<accession>A0A0J7JC55</accession>
<gene>
    <name evidence="1" type="ORF">Msub_11610</name>
</gene>